<dbReference type="STRING" id="4097.A0A1S4AZI7"/>
<keyword evidence="1" id="KW-1185">Reference proteome</keyword>
<protein>
    <submittedName>
        <fullName evidence="2">Uncharacterized protein LOC107802912</fullName>
    </submittedName>
</protein>
<reference evidence="2" key="2">
    <citation type="submission" date="2025-08" db="UniProtKB">
        <authorList>
            <consortium name="RefSeq"/>
        </authorList>
    </citation>
    <scope>IDENTIFICATION</scope>
    <source>
        <tissue evidence="2">Leaf</tissue>
    </source>
</reference>
<dbReference type="PANTHER" id="PTHR31579">
    <property type="entry name" value="OS03G0796600 PROTEIN"/>
    <property type="match status" value="1"/>
</dbReference>
<sequence>MQAYGRMKRVTDPLDDKVKARIIGRDQQELGYLSSGSEHSAHADDDASCSFSTLIFGLPDDVAAENMSSENDSDSDDGDVSMYESTDVIEDLPKPVFYSDLDLFRNSLATKITKALEMFSFSKSNKPILRRNVMTYLRDFGYNAAICKTKWESSGGLKAGNYEFLDVIRSDSGNRITRYFIDLDFAAEFEIARPTNHYERLSQSLPRVFVGKSEELKKMLKVMSDAGRRSLKSKDLSIPPWRKHRFMQNKWLGAYKRTTNVLPSANSSALLSPSKQTNVAKCRSVGFSAVAVNGRLLFPAATRTR</sequence>
<dbReference type="OMA" id="VNIVQCC"/>
<accession>A0A1S4AZI7</accession>
<dbReference type="Proteomes" id="UP000790787">
    <property type="component" value="Chromosome 19"/>
</dbReference>
<dbReference type="PaxDb" id="4097-A0A1S4AZI7"/>
<proteinExistence type="predicted"/>
<dbReference type="RefSeq" id="XP_016481979.1">
    <property type="nucleotide sequence ID" value="XM_016626493.1"/>
</dbReference>
<dbReference type="NCBIfam" id="TIGR01615">
    <property type="entry name" value="A_thal_3542"/>
    <property type="match status" value="1"/>
</dbReference>
<dbReference type="AlphaFoldDB" id="A0A1S4AZI7"/>
<name>A0A1S4AZI7_TOBAC</name>
<dbReference type="GeneID" id="107802912"/>
<dbReference type="InterPro" id="IPR006502">
    <property type="entry name" value="PDDEXK-like"/>
</dbReference>
<evidence type="ECO:0000313" key="1">
    <source>
        <dbReference type="Proteomes" id="UP000790787"/>
    </source>
</evidence>
<reference evidence="1" key="1">
    <citation type="journal article" date="2014" name="Nat. Commun.">
        <title>The tobacco genome sequence and its comparison with those of tomato and potato.</title>
        <authorList>
            <person name="Sierro N."/>
            <person name="Battey J.N."/>
            <person name="Ouadi S."/>
            <person name="Bakaher N."/>
            <person name="Bovet L."/>
            <person name="Willig A."/>
            <person name="Goepfert S."/>
            <person name="Peitsch M.C."/>
            <person name="Ivanov N.V."/>
        </authorList>
    </citation>
    <scope>NUCLEOTIDE SEQUENCE [LARGE SCALE GENOMIC DNA]</scope>
</reference>
<organism evidence="1 2">
    <name type="scientific">Nicotiana tabacum</name>
    <name type="common">Common tobacco</name>
    <dbReference type="NCBI Taxonomy" id="4097"/>
    <lineage>
        <taxon>Eukaryota</taxon>
        <taxon>Viridiplantae</taxon>
        <taxon>Streptophyta</taxon>
        <taxon>Embryophyta</taxon>
        <taxon>Tracheophyta</taxon>
        <taxon>Spermatophyta</taxon>
        <taxon>Magnoliopsida</taxon>
        <taxon>eudicotyledons</taxon>
        <taxon>Gunneridae</taxon>
        <taxon>Pentapetalae</taxon>
        <taxon>asterids</taxon>
        <taxon>lamiids</taxon>
        <taxon>Solanales</taxon>
        <taxon>Solanaceae</taxon>
        <taxon>Nicotianoideae</taxon>
        <taxon>Nicotianeae</taxon>
        <taxon>Nicotiana</taxon>
    </lineage>
</organism>
<dbReference type="Pfam" id="PF04720">
    <property type="entry name" value="PDDEXK_6"/>
    <property type="match status" value="1"/>
</dbReference>
<dbReference type="PANTHER" id="PTHR31579:SF64">
    <property type="match status" value="1"/>
</dbReference>
<dbReference type="KEGG" id="nta:107802912"/>
<gene>
    <name evidence="2" type="primary">LOC107802912</name>
</gene>
<dbReference type="OrthoDB" id="548115at2759"/>
<evidence type="ECO:0000313" key="2">
    <source>
        <dbReference type="RefSeq" id="XP_016481979.1"/>
    </source>
</evidence>